<gene>
    <name evidence="1" type="ORF">C6Y14_15210</name>
</gene>
<evidence type="ECO:0000313" key="2">
    <source>
        <dbReference type="Proteomes" id="UP000240429"/>
    </source>
</evidence>
<accession>A0A2P8Q8J5</accession>
<protein>
    <submittedName>
        <fullName evidence="1">Uncharacterized protein</fullName>
    </submittedName>
</protein>
<evidence type="ECO:0000313" key="1">
    <source>
        <dbReference type="EMBL" id="PSM42552.1"/>
    </source>
</evidence>
<dbReference type="EMBL" id="PYBJ01000008">
    <property type="protein sequence ID" value="PSM42552.1"/>
    <property type="molecule type" value="Genomic_DNA"/>
</dbReference>
<sequence>MDWSAAEAGDDAEASESGFFSSAAGDALAFDFFFESESESLEHPPRATTAASVAPAIELIRLVL</sequence>
<dbReference type="AlphaFoldDB" id="A0A2P8Q8J5"/>
<dbReference type="Proteomes" id="UP000240429">
    <property type="component" value="Unassembled WGS sequence"/>
</dbReference>
<comment type="caution">
    <text evidence="1">The sequence shown here is derived from an EMBL/GenBank/DDBJ whole genome shotgun (WGS) entry which is preliminary data.</text>
</comment>
<keyword evidence="2" id="KW-1185">Reference proteome</keyword>
<reference evidence="1 2" key="1">
    <citation type="submission" date="2018-03" db="EMBL/GenBank/DDBJ databases">
        <title>Streptomyces dioscori sp. nov., a novel endophytic actinobacterium isolated from bulbil of Dioscorea bulbifera L.</title>
        <authorList>
            <person name="Zhikuan W."/>
        </authorList>
    </citation>
    <scope>NUCLEOTIDE SEQUENCE [LARGE SCALE GENOMIC DNA]</scope>
    <source>
        <strain evidence="1 2">A217</strain>
    </source>
</reference>
<name>A0A2P8Q8J5_9ACTN</name>
<proteinExistence type="predicted"/>
<organism evidence="1 2">
    <name type="scientific">Streptomyces dioscori</name>
    <dbReference type="NCBI Taxonomy" id="2109333"/>
    <lineage>
        <taxon>Bacteria</taxon>
        <taxon>Bacillati</taxon>
        <taxon>Actinomycetota</taxon>
        <taxon>Actinomycetes</taxon>
        <taxon>Kitasatosporales</taxon>
        <taxon>Streptomycetaceae</taxon>
        <taxon>Streptomyces</taxon>
        <taxon>Streptomyces aurantiacus group</taxon>
    </lineage>
</organism>